<protein>
    <submittedName>
        <fullName evidence="2">Uncharacterized protein</fullName>
    </submittedName>
</protein>
<organism evidence="2 3">
    <name type="scientific">Riccia fluitans</name>
    <dbReference type="NCBI Taxonomy" id="41844"/>
    <lineage>
        <taxon>Eukaryota</taxon>
        <taxon>Viridiplantae</taxon>
        <taxon>Streptophyta</taxon>
        <taxon>Embryophyta</taxon>
        <taxon>Marchantiophyta</taxon>
        <taxon>Marchantiopsida</taxon>
        <taxon>Marchantiidae</taxon>
        <taxon>Marchantiales</taxon>
        <taxon>Ricciaceae</taxon>
        <taxon>Riccia</taxon>
    </lineage>
</organism>
<keyword evidence="3" id="KW-1185">Reference proteome</keyword>
<evidence type="ECO:0000313" key="3">
    <source>
        <dbReference type="Proteomes" id="UP001605036"/>
    </source>
</evidence>
<sequence>MVSKAQELFDSEEMKGLDFDAMMGPIVAKEEKLSYPVGQRGQTAHSERKRSALVESRRSERGSWSSSTEQEVNGGGEQLIDAAFAGQAGAPNREGWRIGRIVRTTSPFGSIVRASAENRENTCRYQLPRLFLSTTLETYLCQRSDGSIMIQAGDTRGNRT</sequence>
<name>A0ABD1Z2B1_9MARC</name>
<dbReference type="AlphaFoldDB" id="A0ABD1Z2B1"/>
<reference evidence="2 3" key="1">
    <citation type="submission" date="2024-09" db="EMBL/GenBank/DDBJ databases">
        <title>Chromosome-scale assembly of Riccia fluitans.</title>
        <authorList>
            <person name="Paukszto L."/>
            <person name="Sawicki J."/>
            <person name="Karawczyk K."/>
            <person name="Piernik-Szablinska J."/>
            <person name="Szczecinska M."/>
            <person name="Mazdziarz M."/>
        </authorList>
    </citation>
    <scope>NUCLEOTIDE SEQUENCE [LARGE SCALE GENOMIC DNA]</scope>
    <source>
        <strain evidence="2">Rf_01</strain>
        <tissue evidence="2">Aerial parts of the thallus</tissue>
    </source>
</reference>
<feature type="compositionally biased region" description="Basic and acidic residues" evidence="1">
    <location>
        <begin position="45"/>
        <end position="61"/>
    </location>
</feature>
<proteinExistence type="predicted"/>
<dbReference type="Proteomes" id="UP001605036">
    <property type="component" value="Unassembled WGS sequence"/>
</dbReference>
<dbReference type="EMBL" id="JBHFFA010000002">
    <property type="protein sequence ID" value="KAL2641776.1"/>
    <property type="molecule type" value="Genomic_DNA"/>
</dbReference>
<gene>
    <name evidence="2" type="ORF">R1flu_009363</name>
</gene>
<feature type="region of interest" description="Disordered" evidence="1">
    <location>
        <begin position="33"/>
        <end position="79"/>
    </location>
</feature>
<evidence type="ECO:0000313" key="2">
    <source>
        <dbReference type="EMBL" id="KAL2641776.1"/>
    </source>
</evidence>
<comment type="caution">
    <text evidence="2">The sequence shown here is derived from an EMBL/GenBank/DDBJ whole genome shotgun (WGS) entry which is preliminary data.</text>
</comment>
<accession>A0ABD1Z2B1</accession>
<evidence type="ECO:0000256" key="1">
    <source>
        <dbReference type="SAM" id="MobiDB-lite"/>
    </source>
</evidence>